<feature type="chain" id="PRO_5042661896" description="Protein disulfide-isomerase" evidence="13">
    <location>
        <begin position="23"/>
        <end position="625"/>
    </location>
</feature>
<feature type="domain" description="Thioredoxin" evidence="14">
    <location>
        <begin position="30"/>
        <end position="153"/>
    </location>
</feature>
<evidence type="ECO:0000256" key="7">
    <source>
        <dbReference type="ARBA" id="ARBA00022824"/>
    </source>
</evidence>
<dbReference type="GO" id="GO:0003756">
    <property type="term" value="F:protein disulfide isomerase activity"/>
    <property type="evidence" value="ECO:0007669"/>
    <property type="project" value="UniProtKB-EC"/>
</dbReference>
<dbReference type="AlphaFoldDB" id="A0AAN9BTE5"/>
<dbReference type="PROSITE" id="PS00194">
    <property type="entry name" value="THIOREDOXIN_1"/>
    <property type="match status" value="3"/>
</dbReference>
<keyword evidence="5 13" id="KW-0732">Signal</keyword>
<name>A0AAN9BTE5_9CAEN</name>
<evidence type="ECO:0000256" key="6">
    <source>
        <dbReference type="ARBA" id="ARBA00022737"/>
    </source>
</evidence>
<evidence type="ECO:0000256" key="12">
    <source>
        <dbReference type="RuleBase" id="RU004208"/>
    </source>
</evidence>
<feature type="domain" description="Thioredoxin" evidence="14">
    <location>
        <begin position="155"/>
        <end position="284"/>
    </location>
</feature>
<dbReference type="Gene3D" id="3.40.30.10">
    <property type="entry name" value="Glutaredoxin"/>
    <property type="match status" value="5"/>
</dbReference>
<feature type="disulfide bond" description="Redox-active" evidence="11">
    <location>
        <begin position="536"/>
        <end position="539"/>
    </location>
</feature>
<evidence type="ECO:0000256" key="8">
    <source>
        <dbReference type="ARBA" id="ARBA00023157"/>
    </source>
</evidence>
<dbReference type="FunFam" id="3.40.30.10:FF:000023">
    <property type="entry name" value="Protein disulfide-isomerase"/>
    <property type="match status" value="1"/>
</dbReference>
<feature type="signal peptide" evidence="13">
    <location>
        <begin position="1"/>
        <end position="22"/>
    </location>
</feature>
<comment type="similarity">
    <text evidence="3 12">Belongs to the protein disulfide isomerase family.</text>
</comment>
<dbReference type="InterPro" id="IPR005788">
    <property type="entry name" value="PDI_thioredoxin-like_dom"/>
</dbReference>
<organism evidence="15 16">
    <name type="scientific">Littorina saxatilis</name>
    <dbReference type="NCBI Taxonomy" id="31220"/>
    <lineage>
        <taxon>Eukaryota</taxon>
        <taxon>Metazoa</taxon>
        <taxon>Spiralia</taxon>
        <taxon>Lophotrochozoa</taxon>
        <taxon>Mollusca</taxon>
        <taxon>Gastropoda</taxon>
        <taxon>Caenogastropoda</taxon>
        <taxon>Littorinimorpha</taxon>
        <taxon>Littorinoidea</taxon>
        <taxon>Littorinidae</taxon>
        <taxon>Littorina</taxon>
    </lineage>
</organism>
<evidence type="ECO:0000256" key="1">
    <source>
        <dbReference type="ARBA" id="ARBA00001182"/>
    </source>
</evidence>
<evidence type="ECO:0000259" key="14">
    <source>
        <dbReference type="PROSITE" id="PS51352"/>
    </source>
</evidence>
<dbReference type="GO" id="GO:0006457">
    <property type="term" value="P:protein folding"/>
    <property type="evidence" value="ECO:0007669"/>
    <property type="project" value="TreeGrafter"/>
</dbReference>
<dbReference type="GO" id="GO:0009986">
    <property type="term" value="C:cell surface"/>
    <property type="evidence" value="ECO:0007669"/>
    <property type="project" value="TreeGrafter"/>
</dbReference>
<keyword evidence="7" id="KW-0256">Endoplasmic reticulum</keyword>
<comment type="catalytic activity">
    <reaction evidence="1 13">
        <text>Catalyzes the rearrangement of -S-S- bonds in proteins.</text>
        <dbReference type="EC" id="5.3.4.1"/>
    </reaction>
</comment>
<dbReference type="Pfam" id="PF13848">
    <property type="entry name" value="Thioredoxin_6"/>
    <property type="match status" value="1"/>
</dbReference>
<dbReference type="Proteomes" id="UP001374579">
    <property type="component" value="Unassembled WGS sequence"/>
</dbReference>
<protein>
    <recommendedName>
        <fullName evidence="4 13">Protein disulfide-isomerase</fullName>
        <ecNumber evidence="4 13">5.3.4.1</ecNumber>
    </recommendedName>
</protein>
<comment type="caution">
    <text evidence="15">The sequence shown here is derived from an EMBL/GenBank/DDBJ whole genome shotgun (WGS) entry which is preliminary data.</text>
</comment>
<keyword evidence="8 11" id="KW-1015">Disulfide bond</keyword>
<dbReference type="InterPro" id="IPR017937">
    <property type="entry name" value="Thioredoxin_CS"/>
</dbReference>
<dbReference type="CDD" id="cd02995">
    <property type="entry name" value="PDI_a_PDI_a'_C"/>
    <property type="match status" value="1"/>
</dbReference>
<proteinExistence type="inferred from homology"/>
<dbReference type="Pfam" id="PF00085">
    <property type="entry name" value="Thioredoxin"/>
    <property type="match status" value="3"/>
</dbReference>
<keyword evidence="10 11" id="KW-0676">Redox-active center</keyword>
<reference evidence="15 16" key="1">
    <citation type="submission" date="2024-02" db="EMBL/GenBank/DDBJ databases">
        <title>Chromosome-scale genome assembly of the rough periwinkle Littorina saxatilis.</title>
        <authorList>
            <person name="De Jode A."/>
            <person name="Faria R."/>
            <person name="Formenti G."/>
            <person name="Sims Y."/>
            <person name="Smith T.P."/>
            <person name="Tracey A."/>
            <person name="Wood J.M.D."/>
            <person name="Zagrodzka Z.B."/>
            <person name="Johannesson K."/>
            <person name="Butlin R.K."/>
            <person name="Leder E.H."/>
        </authorList>
    </citation>
    <scope>NUCLEOTIDE SEQUENCE [LARGE SCALE GENOMIC DNA]</scope>
    <source>
        <strain evidence="15">Snail1</strain>
        <tissue evidence="15">Muscle</tissue>
    </source>
</reference>
<dbReference type="EC" id="5.3.4.1" evidence="4 13"/>
<evidence type="ECO:0000256" key="10">
    <source>
        <dbReference type="ARBA" id="ARBA00023284"/>
    </source>
</evidence>
<dbReference type="NCBIfam" id="TIGR01130">
    <property type="entry name" value="ER_PDI_fam"/>
    <property type="match status" value="1"/>
</dbReference>
<evidence type="ECO:0000313" key="16">
    <source>
        <dbReference type="Proteomes" id="UP001374579"/>
    </source>
</evidence>
<dbReference type="NCBIfam" id="TIGR01126">
    <property type="entry name" value="pdi_dom"/>
    <property type="match status" value="3"/>
</dbReference>
<dbReference type="GO" id="GO:0034976">
    <property type="term" value="P:response to endoplasmic reticulum stress"/>
    <property type="evidence" value="ECO:0007669"/>
    <property type="project" value="TreeGrafter"/>
</dbReference>
<comment type="subcellular location">
    <subcellularLocation>
        <location evidence="2">Endoplasmic reticulum lumen</location>
    </subcellularLocation>
</comment>
<evidence type="ECO:0000313" key="15">
    <source>
        <dbReference type="EMBL" id="KAK7111006.1"/>
    </source>
</evidence>
<feature type="disulfide bond" description="Redox-active" evidence="11">
    <location>
        <begin position="190"/>
        <end position="193"/>
    </location>
</feature>
<dbReference type="InterPro" id="IPR013766">
    <property type="entry name" value="Thioredoxin_domain"/>
</dbReference>
<dbReference type="EMBL" id="JBAMIC010000003">
    <property type="protein sequence ID" value="KAK7111006.1"/>
    <property type="molecule type" value="Genomic_DNA"/>
</dbReference>
<dbReference type="PANTHER" id="PTHR18929">
    <property type="entry name" value="PROTEIN DISULFIDE ISOMERASE"/>
    <property type="match status" value="1"/>
</dbReference>
<evidence type="ECO:0000256" key="2">
    <source>
        <dbReference type="ARBA" id="ARBA00004319"/>
    </source>
</evidence>
<evidence type="ECO:0000256" key="4">
    <source>
        <dbReference type="ARBA" id="ARBA00012723"/>
    </source>
</evidence>
<dbReference type="FunFam" id="3.40.30.10:FF:000017">
    <property type="entry name" value="Protein disulfide-isomerase A4"/>
    <property type="match status" value="1"/>
</dbReference>
<gene>
    <name evidence="15" type="ORF">V1264_014792</name>
</gene>
<evidence type="ECO:0000256" key="9">
    <source>
        <dbReference type="ARBA" id="ARBA00023235"/>
    </source>
</evidence>
<dbReference type="GO" id="GO:0005788">
    <property type="term" value="C:endoplasmic reticulum lumen"/>
    <property type="evidence" value="ECO:0007669"/>
    <property type="project" value="UniProtKB-SubCell"/>
</dbReference>
<dbReference type="InterPro" id="IPR036249">
    <property type="entry name" value="Thioredoxin-like_sf"/>
</dbReference>
<dbReference type="SUPFAM" id="SSF52833">
    <property type="entry name" value="Thioredoxin-like"/>
    <property type="match status" value="5"/>
</dbReference>
<keyword evidence="16" id="KW-1185">Reference proteome</keyword>
<keyword evidence="9 13" id="KW-0413">Isomerase</keyword>
<dbReference type="FunFam" id="3.40.30.10:FF:000045">
    <property type="entry name" value="Disulfide-isomerase A3"/>
    <property type="match status" value="1"/>
</dbReference>
<dbReference type="PRINTS" id="PR00421">
    <property type="entry name" value="THIOREDOXIN"/>
</dbReference>
<evidence type="ECO:0000256" key="3">
    <source>
        <dbReference type="ARBA" id="ARBA00006347"/>
    </source>
</evidence>
<feature type="domain" description="Thioredoxin" evidence="14">
    <location>
        <begin position="487"/>
        <end position="615"/>
    </location>
</feature>
<sequence>MKLSKVLLLFIAGSLLVAVGFCEDEYDADDEEGATEGDAGPTEDEDGVLVLSKYNFNDFIQDTETALVEFYAPWCGHCKSLAPEYAAAAKELKELDPPVLLAKVDATIESDLAQEQEVSGYPTLKFFKNGKSFEYDGPRNQAGIVAFMKTRASPDWKPDPEAVVVLTKENFADTINTEELALVEFYAPWCGHCKSLAPKYEKAAKILKSSPEPIVLGKVDATQESELAQEYGVTGYPTLKIFRKGEAFDYNGPREERGIVEYMNKQRGEPAKPVDKAALKFFLQEEDISVLAFFDDEKDPRLRIYQDALHDIRDDYHVGYTTDKALFKQYKANPGSVLVLNSERFYTKFEPKWHIFDIKEDTKSEEIKRFILDHQFPLVGYYDGSVNKRYADQSPLCIVFYTVDWSFDFREVTQMWRHKIAEIAKDYKDIRFAVANDDTNQELLKDFGLEDSPEEMNIGIIADGKKFPMEPMEEFDSDHIKEFLDNFKKGKIAPHIKSQPVPKKQGLVKVVVGKTFQQIVMDKSKDVLIELYAPWCGHCKKLEPIYKDLAKKFKPAKDLVIAKLDATANDVPDEYQAGGFPTIYFAPTNKKNNPIKYEGGREVDDFVKFLKTKATVSLGSLKDEL</sequence>
<accession>A0AAN9BTE5</accession>
<dbReference type="PANTHER" id="PTHR18929:SF210">
    <property type="entry name" value="PROTEIN DISULFIDE-ISOMERASE A4"/>
    <property type="match status" value="1"/>
</dbReference>
<evidence type="ECO:0000256" key="5">
    <source>
        <dbReference type="ARBA" id="ARBA00022729"/>
    </source>
</evidence>
<dbReference type="CDD" id="cd02961">
    <property type="entry name" value="PDI_a_family"/>
    <property type="match status" value="2"/>
</dbReference>
<dbReference type="PROSITE" id="PS51352">
    <property type="entry name" value="THIOREDOXIN_2"/>
    <property type="match status" value="3"/>
</dbReference>
<evidence type="ECO:0000256" key="13">
    <source>
        <dbReference type="RuleBase" id="RU361130"/>
    </source>
</evidence>
<dbReference type="InterPro" id="IPR005792">
    <property type="entry name" value="Prot_disulphide_isomerase"/>
</dbReference>
<keyword evidence="6" id="KW-0677">Repeat</keyword>
<evidence type="ECO:0000256" key="11">
    <source>
        <dbReference type="PIRSR" id="PIRSR605792-51"/>
    </source>
</evidence>